<dbReference type="AlphaFoldDB" id="A0A3M6TFA7"/>
<name>A0A3M6TFA7_POCDA</name>
<keyword evidence="3" id="KW-1185">Reference proteome</keyword>
<dbReference type="OrthoDB" id="5963402at2759"/>
<evidence type="ECO:0000313" key="3">
    <source>
        <dbReference type="Proteomes" id="UP000275408"/>
    </source>
</evidence>
<evidence type="ECO:0000313" key="2">
    <source>
        <dbReference type="EMBL" id="RMX40096.1"/>
    </source>
</evidence>
<dbReference type="Proteomes" id="UP000275408">
    <property type="component" value="Unassembled WGS sequence"/>
</dbReference>
<accession>A0A3M6TFA7</accession>
<gene>
    <name evidence="2" type="ORF">pdam_00002222</name>
</gene>
<dbReference type="EMBL" id="RCHS01003687">
    <property type="protein sequence ID" value="RMX40096.1"/>
    <property type="molecule type" value="Genomic_DNA"/>
</dbReference>
<evidence type="ECO:0000256" key="1">
    <source>
        <dbReference type="SAM" id="SignalP"/>
    </source>
</evidence>
<protein>
    <submittedName>
        <fullName evidence="2">Uncharacterized protein</fullName>
    </submittedName>
</protein>
<reference evidence="2 3" key="1">
    <citation type="journal article" date="2018" name="Sci. Rep.">
        <title>Comparative analysis of the Pocillopora damicornis genome highlights role of immune system in coral evolution.</title>
        <authorList>
            <person name="Cunning R."/>
            <person name="Bay R.A."/>
            <person name="Gillette P."/>
            <person name="Baker A.C."/>
            <person name="Traylor-Knowles N."/>
        </authorList>
    </citation>
    <scope>NUCLEOTIDE SEQUENCE [LARGE SCALE GENOMIC DNA]</scope>
    <source>
        <strain evidence="2">RSMAS</strain>
        <tissue evidence="2">Whole animal</tissue>
    </source>
</reference>
<feature type="non-terminal residue" evidence="2">
    <location>
        <position position="324"/>
    </location>
</feature>
<keyword evidence="1" id="KW-0732">Signal</keyword>
<feature type="signal peptide" evidence="1">
    <location>
        <begin position="1"/>
        <end position="22"/>
    </location>
</feature>
<proteinExistence type="predicted"/>
<sequence length="324" mass="37618">MSLATLLSMICVIVFLPQQANGQQIWQQINLSPVCFFASGQKPGDFQYVGDGRLVAAIKLVYRSGLVRCERNTAYNSRWGCYHHNGYVKNPLNVVITDRQDNILFPQEKFIKNAGLWYYLPFTDALHSNELVFTNYESPFYLPKNAIMKIWYGEDLRNWRNHDNAIKDNPVALWAKINQIPVCFHAQGRRPGMFHYLGEGKLVGAIKLVFVRGSVRCANDPKFSSRWGCYRHPDNVRHPLNVVVTDADNHVIYPAEKYIMNTGLWYYLPFTDAKSSNQLVYTDYANPFYLEKYATIKIWYGEDLMKYDNHDNRGRVCVHVWAHL</sequence>
<comment type="caution">
    <text evidence="2">The sequence shown here is derived from an EMBL/GenBank/DDBJ whole genome shotgun (WGS) entry which is preliminary data.</text>
</comment>
<feature type="chain" id="PRO_5018084649" evidence="1">
    <location>
        <begin position="23"/>
        <end position="324"/>
    </location>
</feature>
<organism evidence="2 3">
    <name type="scientific">Pocillopora damicornis</name>
    <name type="common">Cauliflower coral</name>
    <name type="synonym">Millepora damicornis</name>
    <dbReference type="NCBI Taxonomy" id="46731"/>
    <lineage>
        <taxon>Eukaryota</taxon>
        <taxon>Metazoa</taxon>
        <taxon>Cnidaria</taxon>
        <taxon>Anthozoa</taxon>
        <taxon>Hexacorallia</taxon>
        <taxon>Scleractinia</taxon>
        <taxon>Astrocoeniina</taxon>
        <taxon>Pocilloporidae</taxon>
        <taxon>Pocillopora</taxon>
    </lineage>
</organism>